<name>A0A816X0N6_BRANA</name>
<accession>A0A816X0N6</accession>
<evidence type="ECO:0000313" key="1">
    <source>
        <dbReference type="EMBL" id="CAF2140372.1"/>
    </source>
</evidence>
<proteinExistence type="predicted"/>
<dbReference type="AlphaFoldDB" id="A0A816X0N6"/>
<reference evidence="1" key="1">
    <citation type="submission" date="2021-01" db="EMBL/GenBank/DDBJ databases">
        <authorList>
            <consortium name="Genoscope - CEA"/>
            <person name="William W."/>
        </authorList>
    </citation>
    <scope>NUCLEOTIDE SEQUENCE</scope>
</reference>
<dbReference type="EMBL" id="HG994356">
    <property type="protein sequence ID" value="CAF2140372.1"/>
    <property type="molecule type" value="Genomic_DNA"/>
</dbReference>
<gene>
    <name evidence="1" type="ORF">DARMORV10_A02P20720.1</name>
</gene>
<sequence length="55" mass="6510">MTLWLIQFPDEEYADQRSKIKKAFFQIHMRMSFISITGNQIDLFIPQTDQTICGL</sequence>
<protein>
    <submittedName>
        <fullName evidence="1">(rape) hypothetical protein</fullName>
    </submittedName>
</protein>
<organism evidence="1">
    <name type="scientific">Brassica napus</name>
    <name type="common">Rape</name>
    <dbReference type="NCBI Taxonomy" id="3708"/>
    <lineage>
        <taxon>Eukaryota</taxon>
        <taxon>Viridiplantae</taxon>
        <taxon>Streptophyta</taxon>
        <taxon>Embryophyta</taxon>
        <taxon>Tracheophyta</taxon>
        <taxon>Spermatophyta</taxon>
        <taxon>Magnoliopsida</taxon>
        <taxon>eudicotyledons</taxon>
        <taxon>Gunneridae</taxon>
        <taxon>Pentapetalae</taxon>
        <taxon>rosids</taxon>
        <taxon>malvids</taxon>
        <taxon>Brassicales</taxon>
        <taxon>Brassicaceae</taxon>
        <taxon>Brassiceae</taxon>
        <taxon>Brassica</taxon>
    </lineage>
</organism>
<dbReference type="Proteomes" id="UP001295469">
    <property type="component" value="Chromosome A02"/>
</dbReference>